<dbReference type="RefSeq" id="WP_235956915.1">
    <property type="nucleotide sequence ID" value="NZ_BLTE01000007.1"/>
</dbReference>
<dbReference type="SUPFAM" id="SSF103473">
    <property type="entry name" value="MFS general substrate transporter"/>
    <property type="match status" value="1"/>
</dbReference>
<name>A0A6V8LW30_9BACT</name>
<dbReference type="InterPro" id="IPR050495">
    <property type="entry name" value="ATG22/LtaA_families"/>
</dbReference>
<keyword evidence="4 6" id="KW-1133">Transmembrane helix</keyword>
<dbReference type="InterPro" id="IPR036259">
    <property type="entry name" value="MFS_trans_sf"/>
</dbReference>
<sequence length="444" mass="44516">MPRSRPLAAWALYDFAASAYATCVATALLPAYFAAVIAPEGLQVLGHRVGAVSLWGYASSLCALTVFVLAPVAGAAAGLAGLRRVFLAAACAAGGAAALAVSAQGPGDVLPALGLFVLAQAAYNTGNAFYDAYLPQLSAGRERDRVSGLGYACGYAGGGLGLALALALVSGRETLGLDEARAVQWGMALCGAWWLALGLAAVAGLPGADANGAADASASGLKGARTSGEARIGRGLSLPALAAGGFREAWRAASAARRTPGLGRFLLAYLFYNDGVQTVIAMAAIYGRAEIGLPQGTLLVTLLAIQGVALAGAVGFARLAGRIGARKSLMAALAAWSAVAVLARGVTTAGEYFALGLGVGVALGGSQALSRSVFSRLVPPGEEPTVYYGFFSVLSKLSAVLGPLVFAAIAQATGSARPAIVSLTLFFAVGLVLLARLPEADTRA</sequence>
<feature type="transmembrane region" description="Helical" evidence="6">
    <location>
        <begin position="386"/>
        <end position="410"/>
    </location>
</feature>
<dbReference type="PANTHER" id="PTHR23519">
    <property type="entry name" value="AUTOPHAGY-RELATED PROTEIN 22"/>
    <property type="match status" value="1"/>
</dbReference>
<feature type="transmembrane region" description="Helical" evidence="6">
    <location>
        <begin position="182"/>
        <end position="205"/>
    </location>
</feature>
<dbReference type="Pfam" id="PF11700">
    <property type="entry name" value="ATG22"/>
    <property type="match status" value="1"/>
</dbReference>
<dbReference type="InterPro" id="IPR020846">
    <property type="entry name" value="MFS_dom"/>
</dbReference>
<protein>
    <recommendedName>
        <fullName evidence="7">Major facilitator superfamily (MFS) profile domain-containing protein</fullName>
    </recommendedName>
</protein>
<dbReference type="Proteomes" id="UP000494245">
    <property type="component" value="Unassembled WGS sequence"/>
</dbReference>
<dbReference type="GO" id="GO:0012505">
    <property type="term" value="C:endomembrane system"/>
    <property type="evidence" value="ECO:0007669"/>
    <property type="project" value="UniProtKB-SubCell"/>
</dbReference>
<feature type="domain" description="Major facilitator superfamily (MFS) profile" evidence="7">
    <location>
        <begin position="261"/>
        <end position="444"/>
    </location>
</feature>
<feature type="transmembrane region" description="Helical" evidence="6">
    <location>
        <begin position="149"/>
        <end position="170"/>
    </location>
</feature>
<feature type="transmembrane region" description="Helical" evidence="6">
    <location>
        <begin position="352"/>
        <end position="374"/>
    </location>
</feature>
<evidence type="ECO:0000313" key="9">
    <source>
        <dbReference type="Proteomes" id="UP000494245"/>
    </source>
</evidence>
<feature type="transmembrane region" description="Helical" evidence="6">
    <location>
        <begin position="329"/>
        <end position="346"/>
    </location>
</feature>
<dbReference type="GO" id="GO:0022857">
    <property type="term" value="F:transmembrane transporter activity"/>
    <property type="evidence" value="ECO:0007669"/>
    <property type="project" value="InterPro"/>
</dbReference>
<keyword evidence="2" id="KW-0813">Transport</keyword>
<dbReference type="EMBL" id="BLTE01000007">
    <property type="protein sequence ID" value="GFK94016.1"/>
    <property type="molecule type" value="Genomic_DNA"/>
</dbReference>
<feature type="transmembrane region" description="Helical" evidence="6">
    <location>
        <begin position="85"/>
        <end position="103"/>
    </location>
</feature>
<evidence type="ECO:0000259" key="7">
    <source>
        <dbReference type="PROSITE" id="PS50850"/>
    </source>
</evidence>
<feature type="transmembrane region" description="Helical" evidence="6">
    <location>
        <begin position="416"/>
        <end position="435"/>
    </location>
</feature>
<evidence type="ECO:0000256" key="1">
    <source>
        <dbReference type="ARBA" id="ARBA00004127"/>
    </source>
</evidence>
<keyword evidence="9" id="KW-1185">Reference proteome</keyword>
<accession>A0A6V8LW30</accession>
<evidence type="ECO:0000256" key="2">
    <source>
        <dbReference type="ARBA" id="ARBA00022448"/>
    </source>
</evidence>
<feature type="transmembrane region" description="Helical" evidence="6">
    <location>
        <begin position="109"/>
        <end position="129"/>
    </location>
</feature>
<evidence type="ECO:0000313" key="8">
    <source>
        <dbReference type="EMBL" id="GFK94016.1"/>
    </source>
</evidence>
<evidence type="ECO:0000256" key="5">
    <source>
        <dbReference type="ARBA" id="ARBA00023136"/>
    </source>
</evidence>
<gene>
    <name evidence="8" type="ORF">NNJEOMEG_01854</name>
</gene>
<keyword evidence="5 6" id="KW-0472">Membrane</keyword>
<organism evidence="8 9">
    <name type="scientific">Fundidesulfovibrio magnetotacticus</name>
    <dbReference type="NCBI Taxonomy" id="2730080"/>
    <lineage>
        <taxon>Bacteria</taxon>
        <taxon>Pseudomonadati</taxon>
        <taxon>Thermodesulfobacteriota</taxon>
        <taxon>Desulfovibrionia</taxon>
        <taxon>Desulfovibrionales</taxon>
        <taxon>Desulfovibrionaceae</taxon>
        <taxon>Fundidesulfovibrio</taxon>
    </lineage>
</organism>
<dbReference type="AlphaFoldDB" id="A0A6V8LW30"/>
<comment type="subcellular location">
    <subcellularLocation>
        <location evidence="1">Endomembrane system</location>
        <topology evidence="1">Multi-pass membrane protein</topology>
    </subcellularLocation>
</comment>
<comment type="caution">
    <text evidence="8">The sequence shown here is derived from an EMBL/GenBank/DDBJ whole genome shotgun (WGS) entry which is preliminary data.</text>
</comment>
<proteinExistence type="predicted"/>
<feature type="transmembrane region" description="Helical" evidence="6">
    <location>
        <begin position="54"/>
        <end position="73"/>
    </location>
</feature>
<dbReference type="Gene3D" id="1.20.1250.20">
    <property type="entry name" value="MFS general substrate transporter like domains"/>
    <property type="match status" value="1"/>
</dbReference>
<dbReference type="PANTHER" id="PTHR23519:SF1">
    <property type="entry name" value="AUTOPHAGY-RELATED PROTEIN 22"/>
    <property type="match status" value="1"/>
</dbReference>
<feature type="transmembrane region" description="Helical" evidence="6">
    <location>
        <begin position="266"/>
        <end position="286"/>
    </location>
</feature>
<dbReference type="PROSITE" id="PS50850">
    <property type="entry name" value="MFS"/>
    <property type="match status" value="1"/>
</dbReference>
<dbReference type="InterPro" id="IPR024671">
    <property type="entry name" value="Atg22-like"/>
</dbReference>
<reference evidence="8 9" key="2">
    <citation type="submission" date="2020-05" db="EMBL/GenBank/DDBJ databases">
        <title>Draft genome sequence of Desulfovibrio sp. strainFSS-1.</title>
        <authorList>
            <person name="Shimoshige H."/>
            <person name="Kobayashi H."/>
            <person name="Maekawa T."/>
        </authorList>
    </citation>
    <scope>NUCLEOTIDE SEQUENCE [LARGE SCALE GENOMIC DNA]</scope>
    <source>
        <strain evidence="8 9">SIID29052-01</strain>
    </source>
</reference>
<evidence type="ECO:0000256" key="3">
    <source>
        <dbReference type="ARBA" id="ARBA00022692"/>
    </source>
</evidence>
<reference evidence="8 9" key="1">
    <citation type="submission" date="2020-04" db="EMBL/GenBank/DDBJ databases">
        <authorList>
            <consortium name="Desulfovibrio sp. FSS-1 genome sequencing consortium"/>
            <person name="Shimoshige H."/>
            <person name="Kobayashi H."/>
            <person name="Maekawa T."/>
        </authorList>
    </citation>
    <scope>NUCLEOTIDE SEQUENCE [LARGE SCALE GENOMIC DNA]</scope>
    <source>
        <strain evidence="8 9">SIID29052-01</strain>
    </source>
</reference>
<feature type="transmembrane region" description="Helical" evidence="6">
    <location>
        <begin position="12"/>
        <end position="34"/>
    </location>
</feature>
<keyword evidence="3 6" id="KW-0812">Transmembrane</keyword>
<evidence type="ECO:0000256" key="6">
    <source>
        <dbReference type="SAM" id="Phobius"/>
    </source>
</evidence>
<evidence type="ECO:0000256" key="4">
    <source>
        <dbReference type="ARBA" id="ARBA00022989"/>
    </source>
</evidence>
<feature type="transmembrane region" description="Helical" evidence="6">
    <location>
        <begin position="298"/>
        <end position="317"/>
    </location>
</feature>